<dbReference type="InParanoid" id="A0A1V8TPM9"/>
<feature type="region of interest" description="Disordered" evidence="2">
    <location>
        <begin position="476"/>
        <end position="520"/>
    </location>
</feature>
<evidence type="ECO:0000313" key="4">
    <source>
        <dbReference type="Proteomes" id="UP000192596"/>
    </source>
</evidence>
<dbReference type="Proteomes" id="UP000192596">
    <property type="component" value="Unassembled WGS sequence"/>
</dbReference>
<reference evidence="4" key="1">
    <citation type="submission" date="2017-03" db="EMBL/GenBank/DDBJ databases">
        <title>Genomes of endolithic fungi from Antarctica.</title>
        <authorList>
            <person name="Coleine C."/>
            <person name="Masonjones S."/>
            <person name="Stajich J.E."/>
        </authorList>
    </citation>
    <scope>NUCLEOTIDE SEQUENCE [LARGE SCALE GENOMIC DNA]</scope>
    <source>
        <strain evidence="4">CCFEE 5527</strain>
    </source>
</reference>
<evidence type="ECO:0000256" key="2">
    <source>
        <dbReference type="SAM" id="MobiDB-lite"/>
    </source>
</evidence>
<name>A0A1V8TPM9_9PEZI</name>
<dbReference type="OrthoDB" id="5343576at2759"/>
<gene>
    <name evidence="3" type="ORF">B0A48_01564</name>
</gene>
<protein>
    <submittedName>
        <fullName evidence="3">Uncharacterized protein</fullName>
    </submittedName>
</protein>
<feature type="compositionally biased region" description="Basic and acidic residues" evidence="2">
    <location>
        <begin position="387"/>
        <end position="396"/>
    </location>
</feature>
<feature type="coiled-coil region" evidence="1">
    <location>
        <begin position="17"/>
        <end position="51"/>
    </location>
</feature>
<proteinExistence type="predicted"/>
<evidence type="ECO:0000313" key="3">
    <source>
        <dbReference type="EMBL" id="OQO13336.1"/>
    </source>
</evidence>
<keyword evidence="4" id="KW-1185">Reference proteome</keyword>
<feature type="region of interest" description="Disordered" evidence="2">
    <location>
        <begin position="188"/>
        <end position="219"/>
    </location>
</feature>
<dbReference type="AlphaFoldDB" id="A0A1V8TPM9"/>
<comment type="caution">
    <text evidence="3">The sequence shown here is derived from an EMBL/GenBank/DDBJ whole genome shotgun (WGS) entry which is preliminary data.</text>
</comment>
<accession>A0A1V8TPM9</accession>
<organism evidence="3 4">
    <name type="scientific">Cryoendolithus antarcticus</name>
    <dbReference type="NCBI Taxonomy" id="1507870"/>
    <lineage>
        <taxon>Eukaryota</taxon>
        <taxon>Fungi</taxon>
        <taxon>Dikarya</taxon>
        <taxon>Ascomycota</taxon>
        <taxon>Pezizomycotina</taxon>
        <taxon>Dothideomycetes</taxon>
        <taxon>Dothideomycetidae</taxon>
        <taxon>Cladosporiales</taxon>
        <taxon>Cladosporiaceae</taxon>
        <taxon>Cryoendolithus</taxon>
    </lineage>
</organism>
<keyword evidence="1" id="KW-0175">Coiled coil</keyword>
<evidence type="ECO:0000256" key="1">
    <source>
        <dbReference type="SAM" id="Coils"/>
    </source>
</evidence>
<feature type="compositionally biased region" description="Pro residues" evidence="2">
    <location>
        <begin position="477"/>
        <end position="489"/>
    </location>
</feature>
<dbReference type="EMBL" id="NAJO01000003">
    <property type="protein sequence ID" value="OQO13336.1"/>
    <property type="molecule type" value="Genomic_DNA"/>
</dbReference>
<sequence length="556" mass="59533">MEFAEAQDLIGQLTTGFDTLQEEYQKLAGQHQALERQLETARTQYNELAKLCGSASLATPPLSLTSASDPHTANGADPSAGDLIALQSDSTAEQAARRVRDANSASRHLLRNFPSSRAPNVQIWAGSSGEATNSGRCMMPSITESPLERDFTVEGTPSRLGCPFASMSGRPLSSHAASVLSRYKSGGSAVSPADSIGPGPVNRIDGRVSFSSRRGSRRGSIADPIEAEICGLSDHRDSGDPTLDVEEHNVNVDIATGDAEAGVCPIRFLDQHSPEEVATYFEKHKHQLPRSHEICVKRYQTNEAQIRELDSKYGNLVSMIQGLGAKHQPMLPQEPDEAVDVDEVTALDDDEADKVRRWASHVSSAPVEAMELEDDGTDEPLPAEAGGEERQSHFERPLRDIRVGESPSRPWGLTVPARFLEKDDHANQPDVDRRVSASKLDNATAATIDHKAVHTGPNTKPTGAAKCPFDFSKLPSGPLPGPDLSPAPPAVRTASSGERHGNTAPAFIAPGIGPERDGQSAAMQPRSVFMGPVFIGYSADDAIRILRESGLGNGTQ</sequence>
<dbReference type="STRING" id="1507870.A0A1V8TPM9"/>
<feature type="region of interest" description="Disordered" evidence="2">
    <location>
        <begin position="360"/>
        <end position="396"/>
    </location>
</feature>